<feature type="non-terminal residue" evidence="1">
    <location>
        <position position="1"/>
    </location>
</feature>
<gene>
    <name evidence="1" type="ORF">TPC1_15717</name>
</gene>
<dbReference type="EMBL" id="GDID01004238">
    <property type="protein sequence ID" value="JAP92368.1"/>
    <property type="molecule type" value="Transcribed_RNA"/>
</dbReference>
<evidence type="ECO:0000313" key="1">
    <source>
        <dbReference type="EMBL" id="JAP92368.1"/>
    </source>
</evidence>
<organism evidence="1">
    <name type="scientific">Trepomonas sp. PC1</name>
    <dbReference type="NCBI Taxonomy" id="1076344"/>
    <lineage>
        <taxon>Eukaryota</taxon>
        <taxon>Metamonada</taxon>
        <taxon>Diplomonadida</taxon>
        <taxon>Hexamitidae</taxon>
        <taxon>Hexamitinae</taxon>
        <taxon>Trepomonas</taxon>
    </lineage>
</organism>
<sequence length="68" mass="7768">GRKVLPNEHLKFYQSLRLIAYSMCQQVSKEQLAMLQKDSGSIVINITELVKSDVLDQYKVNPSSRISQ</sequence>
<reference evidence="1" key="1">
    <citation type="submission" date="2015-07" db="EMBL/GenBank/DDBJ databases">
        <title>Adaptation to a free-living lifestyle via gene acquisitions in the diplomonad Trepomonas sp. PC1.</title>
        <authorList>
            <person name="Xu F."/>
            <person name="Jerlstrom-Hultqvist J."/>
            <person name="Kolisko M."/>
            <person name="Simpson A.G.B."/>
            <person name="Roger A.J."/>
            <person name="Svard S.G."/>
            <person name="Andersson J.O."/>
        </authorList>
    </citation>
    <scope>NUCLEOTIDE SEQUENCE</scope>
    <source>
        <strain evidence="1">PC1</strain>
    </source>
</reference>
<name>A0A146K7L7_9EUKA</name>
<proteinExistence type="predicted"/>
<protein>
    <submittedName>
        <fullName evidence="1">Dynein heavy chain</fullName>
    </submittedName>
</protein>
<accession>A0A146K7L7</accession>
<dbReference type="AlphaFoldDB" id="A0A146K7L7"/>
<feature type="non-terminal residue" evidence="1">
    <location>
        <position position="68"/>
    </location>
</feature>